<comment type="similarity">
    <text evidence="1">Belongs to the bacterial ribosomal protein bS1 family.</text>
</comment>
<dbReference type="Pfam" id="PF00575">
    <property type="entry name" value="S1"/>
    <property type="match status" value="2"/>
</dbReference>
<dbReference type="Proteomes" id="UP001278571">
    <property type="component" value="Unassembled WGS sequence"/>
</dbReference>
<accession>A0ABU4JZI9</accession>
<comment type="caution">
    <text evidence="5">The sequence shown here is derived from an EMBL/GenBank/DDBJ whole genome shotgun (WGS) entry which is preliminary data.</text>
</comment>
<dbReference type="RefSeq" id="WP_319007487.1">
    <property type="nucleotide sequence ID" value="NZ_JAWJZF010000161.1"/>
</dbReference>
<keyword evidence="3" id="KW-0687">Ribonucleoprotein</keyword>
<feature type="domain" description="S1 motif" evidence="4">
    <location>
        <begin position="20"/>
        <end position="96"/>
    </location>
</feature>
<sequence>MEWQSESPELWAFLESLHRGDILSGTVAAIERFGVFVALDDGPAHPTLSGVGFIVIPELSWRHIDAPTDVVQVGQRVTCEFLQFDTYNLEARLSLKALEPDPLQTFADRTSVGREIRGTVEKTVPLGVLVDLGDGILGLIPSQEVYGRPAVSPVEDFDAGEEIAVIVTEIEVPARRVILSRPEDARREGVVPAM</sequence>
<dbReference type="PROSITE" id="PS50126">
    <property type="entry name" value="S1"/>
    <property type="match status" value="2"/>
</dbReference>
<dbReference type="InterPro" id="IPR050437">
    <property type="entry name" value="Ribos_protein_bS1-like"/>
</dbReference>
<evidence type="ECO:0000256" key="3">
    <source>
        <dbReference type="ARBA" id="ARBA00023274"/>
    </source>
</evidence>
<dbReference type="SUPFAM" id="SSF50249">
    <property type="entry name" value="Nucleic acid-binding proteins"/>
    <property type="match status" value="2"/>
</dbReference>
<keyword evidence="6" id="KW-1185">Reference proteome</keyword>
<organism evidence="5 6">
    <name type="scientific">Streptomyces roseolus</name>
    <dbReference type="NCBI Taxonomy" id="67358"/>
    <lineage>
        <taxon>Bacteria</taxon>
        <taxon>Bacillati</taxon>
        <taxon>Actinomycetota</taxon>
        <taxon>Actinomycetes</taxon>
        <taxon>Kitasatosporales</taxon>
        <taxon>Streptomycetaceae</taxon>
        <taxon>Streptomyces</taxon>
    </lineage>
</organism>
<protein>
    <submittedName>
        <fullName evidence="5">S1 RNA-binding domain-containing protein</fullName>
    </submittedName>
</protein>
<dbReference type="Gene3D" id="2.40.50.140">
    <property type="entry name" value="Nucleic acid-binding proteins"/>
    <property type="match status" value="2"/>
</dbReference>
<keyword evidence="2" id="KW-0689">Ribosomal protein</keyword>
<reference evidence="5 6" key="1">
    <citation type="submission" date="2023-10" db="EMBL/GenBank/DDBJ databases">
        <authorList>
            <person name="Wang X.X."/>
        </authorList>
    </citation>
    <scope>NUCLEOTIDE SEQUENCE [LARGE SCALE GENOMIC DNA]</scope>
    <source>
        <strain evidence="5 6">NBRC 12816</strain>
    </source>
</reference>
<evidence type="ECO:0000313" key="5">
    <source>
        <dbReference type="EMBL" id="MDX2290896.1"/>
    </source>
</evidence>
<gene>
    <name evidence="5" type="ORF">R2363_01660</name>
</gene>
<evidence type="ECO:0000256" key="1">
    <source>
        <dbReference type="ARBA" id="ARBA00006767"/>
    </source>
</evidence>
<evidence type="ECO:0000313" key="6">
    <source>
        <dbReference type="Proteomes" id="UP001278571"/>
    </source>
</evidence>
<dbReference type="InterPro" id="IPR012340">
    <property type="entry name" value="NA-bd_OB-fold"/>
</dbReference>
<proteinExistence type="inferred from homology"/>
<evidence type="ECO:0000256" key="2">
    <source>
        <dbReference type="ARBA" id="ARBA00022980"/>
    </source>
</evidence>
<evidence type="ECO:0000259" key="4">
    <source>
        <dbReference type="PROSITE" id="PS50126"/>
    </source>
</evidence>
<dbReference type="InterPro" id="IPR003029">
    <property type="entry name" value="S1_domain"/>
</dbReference>
<feature type="domain" description="S1 motif" evidence="4">
    <location>
        <begin position="113"/>
        <end position="182"/>
    </location>
</feature>
<dbReference type="PANTHER" id="PTHR10724">
    <property type="entry name" value="30S RIBOSOMAL PROTEIN S1"/>
    <property type="match status" value="1"/>
</dbReference>
<dbReference type="PANTHER" id="PTHR10724:SF7">
    <property type="entry name" value="SMALL RIBOSOMAL SUBUNIT PROTEIN BS1C"/>
    <property type="match status" value="1"/>
</dbReference>
<dbReference type="EMBL" id="JAWJZF010000161">
    <property type="protein sequence ID" value="MDX2290896.1"/>
    <property type="molecule type" value="Genomic_DNA"/>
</dbReference>
<dbReference type="SMART" id="SM00316">
    <property type="entry name" value="S1"/>
    <property type="match status" value="2"/>
</dbReference>
<name>A0ABU4JZI9_9ACTN</name>